<dbReference type="PATRIC" id="fig|336566.3.peg.1410"/>
<keyword evidence="2" id="KW-1185">Reference proteome</keyword>
<dbReference type="Proteomes" id="UP000050956">
    <property type="component" value="Unassembled WGS sequence"/>
</dbReference>
<dbReference type="RefSeq" id="WP_057638159.1">
    <property type="nucleotide sequence ID" value="NZ_LDJM01000023.1"/>
</dbReference>
<dbReference type="AlphaFoldDB" id="A0A0R0DG71"/>
<accession>A0A0R0DG71</accession>
<gene>
    <name evidence="1" type="ORF">ABB30_09965</name>
</gene>
<protein>
    <submittedName>
        <fullName evidence="1">Uncharacterized protein</fullName>
    </submittedName>
</protein>
<name>A0A0R0DG71_9GAMM</name>
<sequence length="77" mass="8933">MAFYILIDKVLETESEALYRFYDTAHPDEVGELRLDKTSETIEMTKPSREVFFNRAATKIARHFREGSLPDSTCWAS</sequence>
<organism evidence="1 2">
    <name type="scientific">Stenotrophomonas ginsengisoli</name>
    <dbReference type="NCBI Taxonomy" id="336566"/>
    <lineage>
        <taxon>Bacteria</taxon>
        <taxon>Pseudomonadati</taxon>
        <taxon>Pseudomonadota</taxon>
        <taxon>Gammaproteobacteria</taxon>
        <taxon>Lysobacterales</taxon>
        <taxon>Lysobacteraceae</taxon>
        <taxon>Stenotrophomonas</taxon>
    </lineage>
</organism>
<dbReference type="OrthoDB" id="6905207at2"/>
<comment type="caution">
    <text evidence="1">The sequence shown here is derived from an EMBL/GenBank/DDBJ whole genome shotgun (WGS) entry which is preliminary data.</text>
</comment>
<dbReference type="EMBL" id="LDJM01000023">
    <property type="protein sequence ID" value="KRG76312.1"/>
    <property type="molecule type" value="Genomic_DNA"/>
</dbReference>
<evidence type="ECO:0000313" key="2">
    <source>
        <dbReference type="Proteomes" id="UP000050956"/>
    </source>
</evidence>
<proteinExistence type="predicted"/>
<evidence type="ECO:0000313" key="1">
    <source>
        <dbReference type="EMBL" id="KRG76312.1"/>
    </source>
</evidence>
<reference evidence="1 2" key="1">
    <citation type="submission" date="2015-05" db="EMBL/GenBank/DDBJ databases">
        <title>Genome sequencing and analysis of members of genus Stenotrophomonas.</title>
        <authorList>
            <person name="Patil P.P."/>
            <person name="Midha S."/>
            <person name="Patil P.B."/>
        </authorList>
    </citation>
    <scope>NUCLEOTIDE SEQUENCE [LARGE SCALE GENOMIC DNA]</scope>
    <source>
        <strain evidence="1 2">DSM 24757</strain>
    </source>
</reference>